<protein>
    <submittedName>
        <fullName evidence="2">Uncharacterized protein</fullName>
    </submittedName>
</protein>
<dbReference type="OrthoDB" id="1906016at2759"/>
<dbReference type="PANTHER" id="PTHR37604">
    <property type="entry name" value="TRANSCRIPTION INITIATION FACTOR TFIID SUBUNIT"/>
    <property type="match status" value="1"/>
</dbReference>
<evidence type="ECO:0000313" key="2">
    <source>
        <dbReference type="EMBL" id="KAJ0972321.1"/>
    </source>
</evidence>
<name>A0A9D5CFI7_9LILI</name>
<proteinExistence type="predicted"/>
<accession>A0A9D5CFI7</accession>
<reference evidence="2" key="1">
    <citation type="submission" date="2021-03" db="EMBL/GenBank/DDBJ databases">
        <authorList>
            <person name="Li Z."/>
            <person name="Yang C."/>
        </authorList>
    </citation>
    <scope>NUCLEOTIDE SEQUENCE</scope>
    <source>
        <strain evidence="2">Dzin_1.0</strain>
        <tissue evidence="2">Leaf</tissue>
    </source>
</reference>
<sequence length="246" mass="27552">MFIHVGIPDITWTAACEHIVVGRPCSRLRSTGPAPFLAALPPAKLRRGGPAPLPLSAHDRLPFELRPRPGSSLPQGSSSPQATIEASSSPNFIASSFQRPMNPNMLHLQTLTFQQQQQLQQWEKMRRLRLANAQRAPVMTMDKDQTMADVKLENIMDSPMDGSFSNINKQQMQLRQQMIMSNHHAQAGQQFKQLPPVQISQLQVAQNNYNNMRTPTVKIEAIHELLGGDSTIKHEPDQNKLMSPQK</sequence>
<feature type="compositionally biased region" description="Basic and acidic residues" evidence="1">
    <location>
        <begin position="57"/>
        <end position="67"/>
    </location>
</feature>
<reference evidence="2" key="2">
    <citation type="journal article" date="2022" name="Hortic Res">
        <title>The genome of Dioscorea zingiberensis sheds light on the biosynthesis, origin and evolution of the medicinally important diosgenin saponins.</title>
        <authorList>
            <person name="Li Y."/>
            <person name="Tan C."/>
            <person name="Li Z."/>
            <person name="Guo J."/>
            <person name="Li S."/>
            <person name="Chen X."/>
            <person name="Wang C."/>
            <person name="Dai X."/>
            <person name="Yang H."/>
            <person name="Song W."/>
            <person name="Hou L."/>
            <person name="Xu J."/>
            <person name="Tong Z."/>
            <person name="Xu A."/>
            <person name="Yuan X."/>
            <person name="Wang W."/>
            <person name="Yang Q."/>
            <person name="Chen L."/>
            <person name="Sun Z."/>
            <person name="Wang K."/>
            <person name="Pan B."/>
            <person name="Chen J."/>
            <person name="Bao Y."/>
            <person name="Liu F."/>
            <person name="Qi X."/>
            <person name="Gang D.R."/>
            <person name="Wen J."/>
            <person name="Li J."/>
        </authorList>
    </citation>
    <scope>NUCLEOTIDE SEQUENCE</scope>
    <source>
        <strain evidence="2">Dzin_1.0</strain>
    </source>
</reference>
<dbReference type="EMBL" id="JAGGNH010000005">
    <property type="protein sequence ID" value="KAJ0972321.1"/>
    <property type="molecule type" value="Genomic_DNA"/>
</dbReference>
<feature type="region of interest" description="Disordered" evidence="1">
    <location>
        <begin position="48"/>
        <end position="87"/>
    </location>
</feature>
<comment type="caution">
    <text evidence="2">The sequence shown here is derived from an EMBL/GenBank/DDBJ whole genome shotgun (WGS) entry which is preliminary data.</text>
</comment>
<gene>
    <name evidence="2" type="ORF">J5N97_020280</name>
</gene>
<evidence type="ECO:0000256" key="1">
    <source>
        <dbReference type="SAM" id="MobiDB-lite"/>
    </source>
</evidence>
<organism evidence="2 3">
    <name type="scientific">Dioscorea zingiberensis</name>
    <dbReference type="NCBI Taxonomy" id="325984"/>
    <lineage>
        <taxon>Eukaryota</taxon>
        <taxon>Viridiplantae</taxon>
        <taxon>Streptophyta</taxon>
        <taxon>Embryophyta</taxon>
        <taxon>Tracheophyta</taxon>
        <taxon>Spermatophyta</taxon>
        <taxon>Magnoliopsida</taxon>
        <taxon>Liliopsida</taxon>
        <taxon>Dioscoreales</taxon>
        <taxon>Dioscoreaceae</taxon>
        <taxon>Dioscorea</taxon>
    </lineage>
</organism>
<dbReference type="PANTHER" id="PTHR37604:SF1">
    <property type="entry name" value="TRANSCRIPTION INITIATION FACTOR TFIID SUBUNIT"/>
    <property type="match status" value="1"/>
</dbReference>
<keyword evidence="3" id="KW-1185">Reference proteome</keyword>
<evidence type="ECO:0000313" key="3">
    <source>
        <dbReference type="Proteomes" id="UP001085076"/>
    </source>
</evidence>
<feature type="compositionally biased region" description="Low complexity" evidence="1">
    <location>
        <begin position="68"/>
        <end position="81"/>
    </location>
</feature>
<dbReference type="Proteomes" id="UP001085076">
    <property type="component" value="Miscellaneous, Linkage group lg05"/>
</dbReference>
<dbReference type="AlphaFoldDB" id="A0A9D5CFI7"/>